<dbReference type="AlphaFoldDB" id="A0A2T0V4E2"/>
<dbReference type="GO" id="GO:0003700">
    <property type="term" value="F:DNA-binding transcription factor activity"/>
    <property type="evidence" value="ECO:0007669"/>
    <property type="project" value="TreeGrafter"/>
</dbReference>
<evidence type="ECO:0000256" key="1">
    <source>
        <dbReference type="ARBA" id="ARBA00023015"/>
    </source>
</evidence>
<keyword evidence="3" id="KW-0804">Transcription</keyword>
<keyword evidence="2" id="KW-0238">DNA-binding</keyword>
<dbReference type="OrthoDB" id="4268837at2"/>
<dbReference type="EMBL" id="PVTL01000011">
    <property type="protein sequence ID" value="PRY65042.1"/>
    <property type="molecule type" value="Genomic_DNA"/>
</dbReference>
<dbReference type="PANTHER" id="PTHR30146">
    <property type="entry name" value="LACI-RELATED TRANSCRIPTIONAL REPRESSOR"/>
    <property type="match status" value="1"/>
</dbReference>
<name>A0A2T0V4E2_9MICO</name>
<evidence type="ECO:0000256" key="2">
    <source>
        <dbReference type="ARBA" id="ARBA00023125"/>
    </source>
</evidence>
<dbReference type="SUPFAM" id="SSF47413">
    <property type="entry name" value="lambda repressor-like DNA-binding domains"/>
    <property type="match status" value="1"/>
</dbReference>
<dbReference type="InterPro" id="IPR028082">
    <property type="entry name" value="Peripla_BP_I"/>
</dbReference>
<feature type="domain" description="HTH lacI-type" evidence="4">
    <location>
        <begin position="11"/>
        <end position="65"/>
    </location>
</feature>
<evidence type="ECO:0000259" key="4">
    <source>
        <dbReference type="PROSITE" id="PS50932"/>
    </source>
</evidence>
<dbReference type="Proteomes" id="UP000237983">
    <property type="component" value="Unassembled WGS sequence"/>
</dbReference>
<comment type="caution">
    <text evidence="5">The sequence shown here is derived from an EMBL/GenBank/DDBJ whole genome shotgun (WGS) entry which is preliminary data.</text>
</comment>
<dbReference type="Pfam" id="PF00356">
    <property type="entry name" value="LacI"/>
    <property type="match status" value="1"/>
</dbReference>
<dbReference type="InterPro" id="IPR046335">
    <property type="entry name" value="LacI/GalR-like_sensor"/>
</dbReference>
<protein>
    <submittedName>
        <fullName evidence="5">LacI family transcriptional regulator</fullName>
    </submittedName>
</protein>
<keyword evidence="6" id="KW-1185">Reference proteome</keyword>
<evidence type="ECO:0000313" key="5">
    <source>
        <dbReference type="EMBL" id="PRY65042.1"/>
    </source>
</evidence>
<evidence type="ECO:0000256" key="3">
    <source>
        <dbReference type="ARBA" id="ARBA00023163"/>
    </source>
</evidence>
<evidence type="ECO:0000313" key="6">
    <source>
        <dbReference type="Proteomes" id="UP000237983"/>
    </source>
</evidence>
<accession>A0A2T0V4E2</accession>
<dbReference type="PROSITE" id="PS50932">
    <property type="entry name" value="HTH_LACI_2"/>
    <property type="match status" value="1"/>
</dbReference>
<dbReference type="SMART" id="SM00354">
    <property type="entry name" value="HTH_LACI"/>
    <property type="match status" value="1"/>
</dbReference>
<dbReference type="CDD" id="cd01392">
    <property type="entry name" value="HTH_LacI"/>
    <property type="match status" value="1"/>
</dbReference>
<dbReference type="Gene3D" id="3.40.50.2300">
    <property type="match status" value="2"/>
</dbReference>
<dbReference type="GO" id="GO:0000976">
    <property type="term" value="F:transcription cis-regulatory region binding"/>
    <property type="evidence" value="ECO:0007669"/>
    <property type="project" value="TreeGrafter"/>
</dbReference>
<organism evidence="5 6">
    <name type="scientific">Glaciihabitans tibetensis</name>
    <dbReference type="NCBI Taxonomy" id="1266600"/>
    <lineage>
        <taxon>Bacteria</taxon>
        <taxon>Bacillati</taxon>
        <taxon>Actinomycetota</taxon>
        <taxon>Actinomycetes</taxon>
        <taxon>Micrococcales</taxon>
        <taxon>Microbacteriaceae</taxon>
        <taxon>Glaciihabitans</taxon>
    </lineage>
</organism>
<dbReference type="PROSITE" id="PS00356">
    <property type="entry name" value="HTH_LACI_1"/>
    <property type="match status" value="1"/>
</dbReference>
<dbReference type="CDD" id="cd06267">
    <property type="entry name" value="PBP1_LacI_sugar_binding-like"/>
    <property type="match status" value="1"/>
</dbReference>
<dbReference type="Gene3D" id="1.10.260.40">
    <property type="entry name" value="lambda repressor-like DNA-binding domains"/>
    <property type="match status" value="1"/>
</dbReference>
<dbReference type="RefSeq" id="WP_106214876.1">
    <property type="nucleotide sequence ID" value="NZ_PVTL01000011.1"/>
</dbReference>
<dbReference type="InterPro" id="IPR000843">
    <property type="entry name" value="HTH_LacI"/>
</dbReference>
<dbReference type="SUPFAM" id="SSF53822">
    <property type="entry name" value="Periplasmic binding protein-like I"/>
    <property type="match status" value="1"/>
</dbReference>
<reference evidence="5 6" key="1">
    <citation type="submission" date="2018-03" db="EMBL/GenBank/DDBJ databases">
        <title>Genomic Encyclopedia of Type Strains, Phase III (KMG-III): the genomes of soil and plant-associated and newly described type strains.</title>
        <authorList>
            <person name="Whitman W."/>
        </authorList>
    </citation>
    <scope>NUCLEOTIDE SEQUENCE [LARGE SCALE GENOMIC DNA]</scope>
    <source>
        <strain evidence="5 6">CGMCC 1.12484</strain>
    </source>
</reference>
<sequence>MPTDLPRRKRATIHDVAVESGVSRGTVSRVVNGEKYVSAEARIAIEAAIIKVGYVPNSAARSLVLQRSLAIGFLVHEPHSLFVEDPNIGNILLGANQTLSLADYQMVSLIIDTERDTERVARYLSGGFVDGVIVVSARENDPLTRLIERLGLPATFVGHPPDLRQLPFVGINNRGSARAITNQLVATGRKRIGMVAPAMDRDSGSDRMAGFRDALGDRFDPALVASVPFYSFSSGLAGMRELLQRDPLIDGVFAAADSVAAGAVEALREAGRRIPEDVGIVGFDDSSWALRTQPPLSTVHQPATELGEAAARSVLSQLRGEEPNLAGIILDSPVVWRASA</sequence>
<proteinExistence type="predicted"/>
<dbReference type="PANTHER" id="PTHR30146:SF109">
    <property type="entry name" value="HTH-TYPE TRANSCRIPTIONAL REGULATOR GALS"/>
    <property type="match status" value="1"/>
</dbReference>
<dbReference type="Pfam" id="PF13377">
    <property type="entry name" value="Peripla_BP_3"/>
    <property type="match status" value="1"/>
</dbReference>
<keyword evidence="1" id="KW-0805">Transcription regulation</keyword>
<gene>
    <name evidence="5" type="ORF">B0I08_11160</name>
</gene>
<dbReference type="InterPro" id="IPR010982">
    <property type="entry name" value="Lambda_DNA-bd_dom_sf"/>
</dbReference>